<feature type="transmembrane region" description="Helical" evidence="1">
    <location>
        <begin position="35"/>
        <end position="56"/>
    </location>
</feature>
<organism evidence="2 3">
    <name type="scientific">Aaosphaeria arxii CBS 175.79</name>
    <dbReference type="NCBI Taxonomy" id="1450172"/>
    <lineage>
        <taxon>Eukaryota</taxon>
        <taxon>Fungi</taxon>
        <taxon>Dikarya</taxon>
        <taxon>Ascomycota</taxon>
        <taxon>Pezizomycotina</taxon>
        <taxon>Dothideomycetes</taxon>
        <taxon>Pleosporomycetidae</taxon>
        <taxon>Pleosporales</taxon>
        <taxon>Pleosporales incertae sedis</taxon>
        <taxon>Aaosphaeria</taxon>
    </lineage>
</organism>
<sequence>MRSSPWNDREHAVRYSDRLFPKGEFRRTKKLFLPMWTYVWGRLGMTLGGGVWTRVIKSYKYKPTRYLASVSAREERPFAPACQLYPNSAQ</sequence>
<reference evidence="2" key="1">
    <citation type="journal article" date="2020" name="Stud. Mycol.">
        <title>101 Dothideomycetes genomes: a test case for predicting lifestyles and emergence of pathogens.</title>
        <authorList>
            <person name="Haridas S."/>
            <person name="Albert R."/>
            <person name="Binder M."/>
            <person name="Bloem J."/>
            <person name="Labutti K."/>
            <person name="Salamov A."/>
            <person name="Andreopoulos B."/>
            <person name="Baker S."/>
            <person name="Barry K."/>
            <person name="Bills G."/>
            <person name="Bluhm B."/>
            <person name="Cannon C."/>
            <person name="Castanera R."/>
            <person name="Culley D."/>
            <person name="Daum C."/>
            <person name="Ezra D."/>
            <person name="Gonzalez J."/>
            <person name="Henrissat B."/>
            <person name="Kuo A."/>
            <person name="Liang C."/>
            <person name="Lipzen A."/>
            <person name="Lutzoni F."/>
            <person name="Magnuson J."/>
            <person name="Mondo S."/>
            <person name="Nolan M."/>
            <person name="Ohm R."/>
            <person name="Pangilinan J."/>
            <person name="Park H.-J."/>
            <person name="Ramirez L."/>
            <person name="Alfaro M."/>
            <person name="Sun H."/>
            <person name="Tritt A."/>
            <person name="Yoshinaga Y."/>
            <person name="Zwiers L.-H."/>
            <person name="Turgeon B."/>
            <person name="Goodwin S."/>
            <person name="Spatafora J."/>
            <person name="Crous P."/>
            <person name="Grigoriev I."/>
        </authorList>
    </citation>
    <scope>NUCLEOTIDE SEQUENCE</scope>
    <source>
        <strain evidence="2">CBS 175.79</strain>
    </source>
</reference>
<keyword evidence="1" id="KW-1133">Transmembrane helix</keyword>
<accession>A0A6A5XEF6</accession>
<dbReference type="RefSeq" id="XP_033379787.1">
    <property type="nucleotide sequence ID" value="XM_033528996.1"/>
</dbReference>
<keyword evidence="1" id="KW-0812">Transmembrane</keyword>
<dbReference type="EMBL" id="ML978074">
    <property type="protein sequence ID" value="KAF2011448.1"/>
    <property type="molecule type" value="Genomic_DNA"/>
</dbReference>
<dbReference type="AlphaFoldDB" id="A0A6A5XEF6"/>
<dbReference type="Proteomes" id="UP000799778">
    <property type="component" value="Unassembled WGS sequence"/>
</dbReference>
<name>A0A6A5XEF6_9PLEO</name>
<protein>
    <submittedName>
        <fullName evidence="2">Uncharacterized protein</fullName>
    </submittedName>
</protein>
<keyword evidence="1" id="KW-0472">Membrane</keyword>
<evidence type="ECO:0000313" key="3">
    <source>
        <dbReference type="Proteomes" id="UP000799778"/>
    </source>
</evidence>
<evidence type="ECO:0000256" key="1">
    <source>
        <dbReference type="SAM" id="Phobius"/>
    </source>
</evidence>
<keyword evidence="3" id="KW-1185">Reference proteome</keyword>
<dbReference type="GeneID" id="54286393"/>
<gene>
    <name evidence="2" type="ORF">BU24DRAFT_426531</name>
</gene>
<evidence type="ECO:0000313" key="2">
    <source>
        <dbReference type="EMBL" id="KAF2011448.1"/>
    </source>
</evidence>
<proteinExistence type="predicted"/>